<protein>
    <submittedName>
        <fullName evidence="1">Uncharacterized protein</fullName>
    </submittedName>
</protein>
<keyword evidence="2" id="KW-1185">Reference proteome</keyword>
<dbReference type="AlphaFoldDB" id="A0A1G6J1I6"/>
<dbReference type="OrthoDB" id="3696735at2"/>
<dbReference type="RefSeq" id="WP_091447127.1">
    <property type="nucleotide sequence ID" value="NZ_FMZZ01000001.1"/>
</dbReference>
<dbReference type="EMBL" id="FMZZ01000001">
    <property type="protein sequence ID" value="SDC12591.1"/>
    <property type="molecule type" value="Genomic_DNA"/>
</dbReference>
<proteinExistence type="predicted"/>
<gene>
    <name evidence="1" type="ORF">SAMN05216174_101192</name>
</gene>
<evidence type="ECO:0000313" key="1">
    <source>
        <dbReference type="EMBL" id="SDC12591.1"/>
    </source>
</evidence>
<sequence>MARTLLDAVAGQETFDVVSAFAMPLSIGEKDRLRLMRADAQVAELAADAGQRAEWAPDGSRFAAIAGEQVVSIDARTGAIAKAACTCYDVAVAARKVYAAAEYGATELKVFDLATLKAHGPLTLHKGASSIAGAGDRLVTFQITETGARDESELIIIEPATGAKTNAGKVGQVADTAFTPRGWWAGRCSPTPPPAHPAR</sequence>
<dbReference type="InterPro" id="IPR011048">
    <property type="entry name" value="Haem_d1_sf"/>
</dbReference>
<organism evidence="1 2">
    <name type="scientific">Actinokineospora iranica</name>
    <dbReference type="NCBI Taxonomy" id="1271860"/>
    <lineage>
        <taxon>Bacteria</taxon>
        <taxon>Bacillati</taxon>
        <taxon>Actinomycetota</taxon>
        <taxon>Actinomycetes</taxon>
        <taxon>Pseudonocardiales</taxon>
        <taxon>Pseudonocardiaceae</taxon>
        <taxon>Actinokineospora</taxon>
    </lineage>
</organism>
<dbReference type="STRING" id="1271860.SAMN05216174_101192"/>
<accession>A0A1G6J1I6</accession>
<dbReference type="SUPFAM" id="SSF51004">
    <property type="entry name" value="C-terminal (heme d1) domain of cytochrome cd1-nitrite reductase"/>
    <property type="match status" value="1"/>
</dbReference>
<evidence type="ECO:0000313" key="2">
    <source>
        <dbReference type="Proteomes" id="UP000199501"/>
    </source>
</evidence>
<dbReference type="Proteomes" id="UP000199501">
    <property type="component" value="Unassembled WGS sequence"/>
</dbReference>
<name>A0A1G6J1I6_9PSEU</name>
<reference evidence="2" key="1">
    <citation type="submission" date="2016-10" db="EMBL/GenBank/DDBJ databases">
        <authorList>
            <person name="Varghese N."/>
            <person name="Submissions S."/>
        </authorList>
    </citation>
    <scope>NUCLEOTIDE SEQUENCE [LARGE SCALE GENOMIC DNA]</scope>
    <source>
        <strain evidence="2">IBRC-M 10403</strain>
    </source>
</reference>